<keyword evidence="2" id="KW-1133">Transmembrane helix</keyword>
<proteinExistence type="predicted"/>
<evidence type="ECO:0000256" key="2">
    <source>
        <dbReference type="SAM" id="Phobius"/>
    </source>
</evidence>
<reference evidence="4" key="1">
    <citation type="submission" date="2020-09" db="EMBL/GenBank/DDBJ databases">
        <title>Genome-Enabled Discovery of Anthraquinone Biosynthesis in Senna tora.</title>
        <authorList>
            <person name="Kang S.-H."/>
            <person name="Pandey R.P."/>
            <person name="Lee C.-M."/>
            <person name="Sim J.-S."/>
            <person name="Jeong J.-T."/>
            <person name="Choi B.-S."/>
            <person name="Jung M."/>
            <person name="Ginzburg D."/>
            <person name="Zhao K."/>
            <person name="Won S.Y."/>
            <person name="Oh T.-J."/>
            <person name="Yu Y."/>
            <person name="Kim N.-H."/>
            <person name="Lee O.R."/>
            <person name="Lee T.-H."/>
            <person name="Bashyal P."/>
            <person name="Kim T.-S."/>
            <person name="Lee W.-H."/>
            <person name="Kawkins C."/>
            <person name="Kim C.-K."/>
            <person name="Kim J.S."/>
            <person name="Ahn B.O."/>
            <person name="Rhee S.Y."/>
            <person name="Sohng J.K."/>
        </authorList>
    </citation>
    <scope>NUCLEOTIDE SEQUENCE</scope>
    <source>
        <tissue evidence="4">Leaf</tissue>
    </source>
</reference>
<feature type="domain" description="Phytocyanin" evidence="3">
    <location>
        <begin position="25"/>
        <end position="117"/>
    </location>
</feature>
<feature type="region of interest" description="Disordered" evidence="1">
    <location>
        <begin position="124"/>
        <end position="158"/>
    </location>
</feature>
<dbReference type="PROSITE" id="PS51485">
    <property type="entry name" value="PHYTOCYANIN"/>
    <property type="match status" value="1"/>
</dbReference>
<accession>A0A834XDI6</accession>
<evidence type="ECO:0000259" key="3">
    <source>
        <dbReference type="PROSITE" id="PS51485"/>
    </source>
</evidence>
<dbReference type="Gene3D" id="2.60.40.420">
    <property type="entry name" value="Cupredoxins - blue copper proteins"/>
    <property type="match status" value="1"/>
</dbReference>
<gene>
    <name evidence="4" type="ORF">G2W53_000290</name>
</gene>
<dbReference type="EMBL" id="JAAIUW010000001">
    <property type="protein sequence ID" value="KAF7843385.1"/>
    <property type="molecule type" value="Genomic_DNA"/>
</dbReference>
<feature type="transmembrane region" description="Helical" evidence="2">
    <location>
        <begin position="168"/>
        <end position="188"/>
    </location>
</feature>
<keyword evidence="2" id="KW-0812">Transmembrane</keyword>
<keyword evidence="2" id="KW-0472">Membrane</keyword>
<dbReference type="GO" id="GO:0009055">
    <property type="term" value="F:electron transfer activity"/>
    <property type="evidence" value="ECO:0007669"/>
    <property type="project" value="InterPro"/>
</dbReference>
<dbReference type="InterPro" id="IPR039391">
    <property type="entry name" value="Phytocyanin-like"/>
</dbReference>
<evidence type="ECO:0000313" key="5">
    <source>
        <dbReference type="Proteomes" id="UP000634136"/>
    </source>
</evidence>
<dbReference type="AlphaFoldDB" id="A0A834XDI6"/>
<name>A0A834XDI6_9FABA</name>
<dbReference type="PANTHER" id="PTHR33021:SF234">
    <property type="entry name" value="EARLY NODULIN-LIKE PROTEIN 7"/>
    <property type="match status" value="1"/>
</dbReference>
<organism evidence="4 5">
    <name type="scientific">Senna tora</name>
    <dbReference type="NCBI Taxonomy" id="362788"/>
    <lineage>
        <taxon>Eukaryota</taxon>
        <taxon>Viridiplantae</taxon>
        <taxon>Streptophyta</taxon>
        <taxon>Embryophyta</taxon>
        <taxon>Tracheophyta</taxon>
        <taxon>Spermatophyta</taxon>
        <taxon>Magnoliopsida</taxon>
        <taxon>eudicotyledons</taxon>
        <taxon>Gunneridae</taxon>
        <taxon>Pentapetalae</taxon>
        <taxon>rosids</taxon>
        <taxon>fabids</taxon>
        <taxon>Fabales</taxon>
        <taxon>Fabaceae</taxon>
        <taxon>Caesalpinioideae</taxon>
        <taxon>Cassia clade</taxon>
        <taxon>Senna</taxon>
    </lineage>
</organism>
<evidence type="ECO:0000313" key="4">
    <source>
        <dbReference type="EMBL" id="KAF7843385.1"/>
    </source>
</evidence>
<comment type="caution">
    <text evidence="4">The sequence shown here is derived from an EMBL/GenBank/DDBJ whole genome shotgun (WGS) entry which is preliminary data.</text>
</comment>
<dbReference type="InterPro" id="IPR003245">
    <property type="entry name" value="Phytocyanin_dom"/>
</dbReference>
<dbReference type="Pfam" id="PF02298">
    <property type="entry name" value="Cu_bind_like"/>
    <property type="match status" value="1"/>
</dbReference>
<keyword evidence="5" id="KW-1185">Reference proteome</keyword>
<dbReference type="Proteomes" id="UP000634136">
    <property type="component" value="Unassembled WGS sequence"/>
</dbReference>
<feature type="compositionally biased region" description="Low complexity" evidence="1">
    <location>
        <begin position="139"/>
        <end position="150"/>
    </location>
</feature>
<evidence type="ECO:0000256" key="1">
    <source>
        <dbReference type="SAM" id="MobiDB-lite"/>
    </source>
</evidence>
<dbReference type="PANTHER" id="PTHR33021">
    <property type="entry name" value="BLUE COPPER PROTEIN"/>
    <property type="match status" value="1"/>
</dbReference>
<dbReference type="InterPro" id="IPR008972">
    <property type="entry name" value="Cupredoxin"/>
</dbReference>
<protein>
    <submittedName>
        <fullName evidence="4">Early nodulin-like protein 1</fullName>
    </submittedName>
</protein>
<sequence>MASSCSSCLVRIVCGFMVISMACGWQFKVGDEFGWQKPALNQTSFYSQWAEIFEYRNDSVLTVEKWDYYHCDGSDPITAFDNGKSIINLDRPGFFFFISGSHDHCINGQRLIVDVMSPHPAASPPSIIIAPSPDDDQEASSSPSPSSSNSIDDDDDDNHNISNSAISLSSSSSMLLLATSLVLLYSFVN</sequence>
<dbReference type="GO" id="GO:0005886">
    <property type="term" value="C:plasma membrane"/>
    <property type="evidence" value="ECO:0007669"/>
    <property type="project" value="TreeGrafter"/>
</dbReference>
<dbReference type="SUPFAM" id="SSF49503">
    <property type="entry name" value="Cupredoxins"/>
    <property type="match status" value="1"/>
</dbReference>
<dbReference type="OrthoDB" id="1933543at2759"/>